<organism evidence="1 2">
    <name type="scientific">Suillus plorans</name>
    <dbReference type="NCBI Taxonomy" id="116603"/>
    <lineage>
        <taxon>Eukaryota</taxon>
        <taxon>Fungi</taxon>
        <taxon>Dikarya</taxon>
        <taxon>Basidiomycota</taxon>
        <taxon>Agaricomycotina</taxon>
        <taxon>Agaricomycetes</taxon>
        <taxon>Agaricomycetidae</taxon>
        <taxon>Boletales</taxon>
        <taxon>Suillineae</taxon>
        <taxon>Suillaceae</taxon>
        <taxon>Suillus</taxon>
    </lineage>
</organism>
<proteinExistence type="predicted"/>
<reference evidence="1" key="1">
    <citation type="journal article" date="2020" name="New Phytol.">
        <title>Comparative genomics reveals dynamic genome evolution in host specialist ectomycorrhizal fungi.</title>
        <authorList>
            <person name="Lofgren L.A."/>
            <person name="Nguyen N.H."/>
            <person name="Vilgalys R."/>
            <person name="Ruytinx J."/>
            <person name="Liao H.L."/>
            <person name="Branco S."/>
            <person name="Kuo A."/>
            <person name="LaButti K."/>
            <person name="Lipzen A."/>
            <person name="Andreopoulos W."/>
            <person name="Pangilinan J."/>
            <person name="Riley R."/>
            <person name="Hundley H."/>
            <person name="Na H."/>
            <person name="Barry K."/>
            <person name="Grigoriev I.V."/>
            <person name="Stajich J.E."/>
            <person name="Kennedy P.G."/>
        </authorList>
    </citation>
    <scope>NUCLEOTIDE SEQUENCE</scope>
    <source>
        <strain evidence="1">S12</strain>
    </source>
</reference>
<dbReference type="AlphaFoldDB" id="A0A9P7AFW3"/>
<dbReference type="EMBL" id="JABBWE010000066">
    <property type="protein sequence ID" value="KAG1788627.1"/>
    <property type="molecule type" value="Genomic_DNA"/>
</dbReference>
<sequence>LYPGKISVFNSASSRFYAASDLSGIGGMRIEHIHACPSWRNEYSRNDCVFVNTDSGLPGLQGLEV</sequence>
<dbReference type="Proteomes" id="UP000719766">
    <property type="component" value="Unassembled WGS sequence"/>
</dbReference>
<dbReference type="GeneID" id="64590026"/>
<evidence type="ECO:0000313" key="1">
    <source>
        <dbReference type="EMBL" id="KAG1788627.1"/>
    </source>
</evidence>
<feature type="non-terminal residue" evidence="1">
    <location>
        <position position="1"/>
    </location>
</feature>
<protein>
    <submittedName>
        <fullName evidence="1">Uncharacterized protein</fullName>
    </submittedName>
</protein>
<dbReference type="OrthoDB" id="2679880at2759"/>
<dbReference type="RefSeq" id="XP_041155818.1">
    <property type="nucleotide sequence ID" value="XM_041296262.1"/>
</dbReference>
<gene>
    <name evidence="1" type="ORF">HD556DRAFT_1195128</name>
</gene>
<name>A0A9P7AFW3_9AGAM</name>
<comment type="caution">
    <text evidence="1">The sequence shown here is derived from an EMBL/GenBank/DDBJ whole genome shotgun (WGS) entry which is preliminary data.</text>
</comment>
<evidence type="ECO:0000313" key="2">
    <source>
        <dbReference type="Proteomes" id="UP000719766"/>
    </source>
</evidence>
<feature type="non-terminal residue" evidence="1">
    <location>
        <position position="65"/>
    </location>
</feature>
<keyword evidence="2" id="KW-1185">Reference proteome</keyword>
<accession>A0A9P7AFW3</accession>